<accession>A0ABN9NUS7</accession>
<dbReference type="SUPFAM" id="SSF51735">
    <property type="entry name" value="NAD(P)-binding Rossmann-fold domains"/>
    <property type="match status" value="1"/>
</dbReference>
<evidence type="ECO:0000313" key="11">
    <source>
        <dbReference type="Proteomes" id="UP001190466"/>
    </source>
</evidence>
<dbReference type="InterPro" id="IPR001282">
    <property type="entry name" value="G6P_DH"/>
</dbReference>
<feature type="binding site" evidence="7">
    <location>
        <position position="172"/>
    </location>
    <ligand>
        <name>substrate</name>
    </ligand>
</feature>
<dbReference type="PROSITE" id="PS00069">
    <property type="entry name" value="G6P_DEHYDROGENASE"/>
    <property type="match status" value="1"/>
</dbReference>
<keyword evidence="4 7" id="KW-0521">NADP</keyword>
<dbReference type="InterPro" id="IPR036291">
    <property type="entry name" value="NAD(P)-bd_dom_sf"/>
</dbReference>
<evidence type="ECO:0000256" key="5">
    <source>
        <dbReference type="ARBA" id="ARBA00023002"/>
    </source>
</evidence>
<feature type="binding site" evidence="7">
    <location>
        <position position="176"/>
    </location>
    <ligand>
        <name>substrate</name>
    </ligand>
</feature>
<dbReference type="InterPro" id="IPR022674">
    <property type="entry name" value="G6P_DH_NAD-bd"/>
</dbReference>
<dbReference type="InterPro" id="IPR022675">
    <property type="entry name" value="G6P_DH_C"/>
</dbReference>
<keyword evidence="5 7" id="KW-0560">Oxidoreductase</keyword>
<dbReference type="RefSeq" id="WP_316514515.1">
    <property type="nucleotide sequence ID" value="NZ_OY726395.1"/>
</dbReference>
<name>A0ABN9NUS7_9MYCO</name>
<comment type="pathway">
    <text evidence="1 7">Carbohydrate degradation; pentose phosphate pathway; D-ribulose 5-phosphate from D-glucose 6-phosphate (oxidative stage): step 1/3.</text>
</comment>
<evidence type="ECO:0000259" key="9">
    <source>
        <dbReference type="Pfam" id="PF02781"/>
    </source>
</evidence>
<evidence type="ECO:0000256" key="3">
    <source>
        <dbReference type="ARBA" id="ARBA00022526"/>
    </source>
</evidence>
<dbReference type="PANTHER" id="PTHR23429:SF0">
    <property type="entry name" value="GLUCOSE-6-PHOSPHATE 1-DEHYDROGENASE"/>
    <property type="match status" value="1"/>
</dbReference>
<evidence type="ECO:0000313" key="10">
    <source>
        <dbReference type="EMBL" id="CAJ1580072.1"/>
    </source>
</evidence>
<dbReference type="Gene3D" id="3.30.360.10">
    <property type="entry name" value="Dihydrodipicolinate Reductase, domain 2"/>
    <property type="match status" value="1"/>
</dbReference>
<feature type="binding site" evidence="7">
    <location>
        <position position="210"/>
    </location>
    <ligand>
        <name>substrate</name>
    </ligand>
</feature>
<evidence type="ECO:0000256" key="6">
    <source>
        <dbReference type="ARBA" id="ARBA00023277"/>
    </source>
</evidence>
<comment type="caution">
    <text evidence="7">Lacks conserved residue(s) required for the propagation of feature annotation.</text>
</comment>
<dbReference type="InterPro" id="IPR019796">
    <property type="entry name" value="G6P_DH_AS"/>
</dbReference>
<dbReference type="PANTHER" id="PTHR23429">
    <property type="entry name" value="GLUCOSE-6-PHOSPHATE 1-DEHYDROGENASE G6PD"/>
    <property type="match status" value="1"/>
</dbReference>
<dbReference type="SUPFAM" id="SSF55347">
    <property type="entry name" value="Glyceraldehyde-3-phosphate dehydrogenase-like, C-terminal domain"/>
    <property type="match status" value="1"/>
</dbReference>
<dbReference type="Pfam" id="PF02781">
    <property type="entry name" value="G6PD_C"/>
    <property type="match status" value="1"/>
</dbReference>
<feature type="binding site" evidence="7">
    <location>
        <position position="39"/>
    </location>
    <ligand>
        <name>NADP(+)</name>
        <dbReference type="ChEBI" id="CHEBI:58349"/>
    </ligand>
</feature>
<organism evidence="10 11">
    <name type="scientific">[Mycobacterium] wendilense</name>
    <dbReference type="NCBI Taxonomy" id="3064284"/>
    <lineage>
        <taxon>Bacteria</taxon>
        <taxon>Bacillati</taxon>
        <taxon>Actinomycetota</taxon>
        <taxon>Actinomycetes</taxon>
        <taxon>Mycobacteriales</taxon>
        <taxon>Mycobacteriaceae</taxon>
        <taxon>Mycolicibacter</taxon>
    </lineage>
</organism>
<dbReference type="Pfam" id="PF00479">
    <property type="entry name" value="G6PD_N"/>
    <property type="match status" value="1"/>
</dbReference>
<comment type="similarity">
    <text evidence="2 7">Belongs to the glucose-6-phosphate dehydrogenase family.</text>
</comment>
<gene>
    <name evidence="7 10" type="primary">zwf</name>
    <name evidence="10" type="ORF">MU0050_000830</name>
</gene>
<dbReference type="EC" id="1.1.1.49" evidence="7"/>
<feature type="binding site" evidence="7">
    <location>
        <position position="143"/>
    </location>
    <ligand>
        <name>NADP(+)</name>
        <dbReference type="ChEBI" id="CHEBI:58349"/>
    </ligand>
</feature>
<dbReference type="PIRSF" id="PIRSF000110">
    <property type="entry name" value="G6PD"/>
    <property type="match status" value="1"/>
</dbReference>
<evidence type="ECO:0000259" key="8">
    <source>
        <dbReference type="Pfam" id="PF00479"/>
    </source>
</evidence>
<dbReference type="Proteomes" id="UP001190466">
    <property type="component" value="Chromosome"/>
</dbReference>
<feature type="binding site" evidence="7">
    <location>
        <position position="229"/>
    </location>
    <ligand>
        <name>substrate</name>
    </ligand>
</feature>
<evidence type="ECO:0000256" key="1">
    <source>
        <dbReference type="ARBA" id="ARBA00004937"/>
    </source>
</evidence>
<feature type="binding site" evidence="7">
    <location>
        <position position="332"/>
    </location>
    <ligand>
        <name>substrate</name>
    </ligand>
</feature>
<dbReference type="EMBL" id="OY726395">
    <property type="protein sequence ID" value="CAJ1580072.1"/>
    <property type="molecule type" value="Genomic_DNA"/>
</dbReference>
<feature type="domain" description="Glucose-6-phosphate dehydrogenase C-terminal" evidence="9">
    <location>
        <begin position="183"/>
        <end position="475"/>
    </location>
</feature>
<reference evidence="10 11" key="1">
    <citation type="submission" date="2023-08" db="EMBL/GenBank/DDBJ databases">
        <authorList>
            <person name="Folkvardsen B D."/>
            <person name="Norman A."/>
        </authorList>
    </citation>
    <scope>NUCLEOTIDE SEQUENCE [LARGE SCALE GENOMIC DNA]</scope>
    <source>
        <strain evidence="10 11">Mu0050</strain>
    </source>
</reference>
<dbReference type="HAMAP" id="MF_00966">
    <property type="entry name" value="G6PD"/>
    <property type="match status" value="1"/>
</dbReference>
<proteinExistence type="inferred from homology"/>
<dbReference type="PRINTS" id="PR00079">
    <property type="entry name" value="G6PDHDRGNASE"/>
</dbReference>
<keyword evidence="6 7" id="KW-0119">Carbohydrate metabolism</keyword>
<dbReference type="NCBIfam" id="TIGR00871">
    <property type="entry name" value="zwf"/>
    <property type="match status" value="1"/>
</dbReference>
<comment type="function">
    <text evidence="7">Catalyzes the oxidation of glucose 6-phosphate to 6-phosphogluconolactone.</text>
</comment>
<protein>
    <recommendedName>
        <fullName evidence="7">Glucose-6-phosphate 1-dehydrogenase</fullName>
        <shortName evidence="7">G6PD</shortName>
        <ecNumber evidence="7">1.1.1.49</ecNumber>
    </recommendedName>
</protein>
<evidence type="ECO:0000256" key="2">
    <source>
        <dbReference type="ARBA" id="ARBA00009975"/>
    </source>
</evidence>
<evidence type="ECO:0000256" key="7">
    <source>
        <dbReference type="HAMAP-Rule" id="MF_00966"/>
    </source>
</evidence>
<evidence type="ECO:0000256" key="4">
    <source>
        <dbReference type="ARBA" id="ARBA00022857"/>
    </source>
</evidence>
<keyword evidence="3 7" id="KW-0313">Glucose metabolism</keyword>
<sequence>MVIFGITGDLSRRKLLPAIYDLTASGLLPPEFALLGFGRRQRAGVLPMIREAMQTGARTTFDERVWDRIAEKFRYVTGTFDDVVAFEALGRELARSEDTIDGTGNAVFYMSVSPDHFIQVCNQLRTANLHTHSSGWRRVVLEKPFGRDLYTSRVLGAAVETIFGDSVFRVDHYLGKEMVQNILTLRFANGLFEPLWNSGHIDHVQITMAEDIGLTGRAGYYDGVGAVRDVVQNHLLQLLALIAMDEPATLSASDLAAEKIKVLTAARLLEPYEQTAARGQYVASSRGAERVPGFLEEEGFDAASTTETYAAMTLEVANRRWAGVPFFIRSGKRLAQSNTEIAIAFRPRDHFGTRVVPSTQNTLLIRVQPEVGISLRIGTKVPGHGMNVKYADLDLSYATTFREQPIEAYERLILDVLRGDASLFPTQAEIEASWAIVDPLISHWAAVGRPDPYESGTSGPQSGHDIIERARRAWRPL</sequence>
<keyword evidence="11" id="KW-1185">Reference proteome</keyword>
<dbReference type="Gene3D" id="3.40.50.720">
    <property type="entry name" value="NAD(P)-binding Rossmann-like Domain"/>
    <property type="match status" value="1"/>
</dbReference>
<feature type="active site" description="Proton acceptor" evidence="7">
    <location>
        <position position="234"/>
    </location>
</feature>
<feature type="domain" description="Glucose-6-phosphate dehydrogenase NAD-binding" evidence="8">
    <location>
        <begin position="2"/>
        <end position="181"/>
    </location>
</feature>
<comment type="catalytic activity">
    <reaction evidence="7">
        <text>D-glucose 6-phosphate + NADP(+) = 6-phospho-D-glucono-1,5-lactone + NADPH + H(+)</text>
        <dbReference type="Rhea" id="RHEA:15841"/>
        <dbReference type="ChEBI" id="CHEBI:15378"/>
        <dbReference type="ChEBI" id="CHEBI:57783"/>
        <dbReference type="ChEBI" id="CHEBI:57955"/>
        <dbReference type="ChEBI" id="CHEBI:58349"/>
        <dbReference type="ChEBI" id="CHEBI:61548"/>
        <dbReference type="EC" id="1.1.1.49"/>
    </reaction>
</comment>